<evidence type="ECO:0000256" key="4">
    <source>
        <dbReference type="ARBA" id="ARBA00022729"/>
    </source>
</evidence>
<feature type="signal peptide" evidence="5">
    <location>
        <begin position="1"/>
        <end position="19"/>
    </location>
</feature>
<comment type="subcellular location">
    <subcellularLocation>
        <location evidence="1">Secreted</location>
    </subcellularLocation>
</comment>
<accession>A0A0K0E4N6</accession>
<reference evidence="7" key="1">
    <citation type="submission" date="2015-08" db="UniProtKB">
        <authorList>
            <consortium name="WormBaseParasite"/>
        </authorList>
    </citation>
    <scope>IDENTIFICATION</scope>
</reference>
<evidence type="ECO:0000313" key="8">
    <source>
        <dbReference type="WBParaSite" id="TCONS_00013048.p1"/>
    </source>
</evidence>
<organism evidence="7">
    <name type="scientific">Strongyloides stercoralis</name>
    <name type="common">Threadworm</name>
    <dbReference type="NCBI Taxonomy" id="6248"/>
    <lineage>
        <taxon>Eukaryota</taxon>
        <taxon>Metazoa</taxon>
        <taxon>Ecdysozoa</taxon>
        <taxon>Nematoda</taxon>
        <taxon>Chromadorea</taxon>
        <taxon>Rhabditida</taxon>
        <taxon>Tylenchina</taxon>
        <taxon>Panagrolaimomorpha</taxon>
        <taxon>Strongyloidoidea</taxon>
        <taxon>Strongyloididae</taxon>
        <taxon>Strongyloides</taxon>
    </lineage>
</organism>
<evidence type="ECO:0000313" key="7">
    <source>
        <dbReference type="WBParaSite" id="SSTP_0000445500.1"/>
    </source>
</evidence>
<keyword evidence="6" id="KW-1185">Reference proteome</keyword>
<dbReference type="GO" id="GO:0009986">
    <property type="term" value="C:cell surface"/>
    <property type="evidence" value="ECO:0007669"/>
    <property type="project" value="InterPro"/>
</dbReference>
<dbReference type="Gene3D" id="2.60.40.3330">
    <property type="match status" value="1"/>
</dbReference>
<evidence type="ECO:0000256" key="2">
    <source>
        <dbReference type="ARBA" id="ARBA00010112"/>
    </source>
</evidence>
<dbReference type="WBParaSite" id="SSTP_0000445500.1">
    <property type="protein sequence ID" value="SSTP_0000445500.1"/>
    <property type="gene ID" value="SSTP_0000445500"/>
</dbReference>
<evidence type="ECO:0000256" key="5">
    <source>
        <dbReference type="SAM" id="SignalP"/>
    </source>
</evidence>
<evidence type="ECO:0000256" key="1">
    <source>
        <dbReference type="ARBA" id="ARBA00004613"/>
    </source>
</evidence>
<keyword evidence="3" id="KW-0964">Secreted</keyword>
<name>A0A0K0E4N6_STRER</name>
<dbReference type="WBParaSite" id="TCONS_00013048.p1">
    <property type="protein sequence ID" value="TCONS_00013048.p1"/>
    <property type="gene ID" value="XLOC_008840"/>
</dbReference>
<dbReference type="Pfam" id="PF01060">
    <property type="entry name" value="TTR-52"/>
    <property type="match status" value="1"/>
</dbReference>
<dbReference type="GO" id="GO:0005576">
    <property type="term" value="C:extracellular region"/>
    <property type="evidence" value="ECO:0007669"/>
    <property type="project" value="UniProtKB-SubCell"/>
</dbReference>
<dbReference type="InterPro" id="IPR038479">
    <property type="entry name" value="Transthyretin-like_sf"/>
</dbReference>
<dbReference type="PANTHER" id="PTHR21700">
    <property type="entry name" value="TRANSTHYRETIN-LIKE FAMILY PROTEIN-RELATED"/>
    <property type="match status" value="1"/>
</dbReference>
<sequence length="138" mass="16011">MSWRLSIFILLLAVEITFTAESCAFVAGRVLCRHNQTRVIGTNVELWDEDGVGFLQFFDPDDRVTIHTIQNEDGLFDLSGCASDQNWFYNLPNRPEFFLKVMHKCNSDKPELLVIKPSFKIFVPETYDYHIDHPIILD</sequence>
<keyword evidence="4 5" id="KW-0732">Signal</keyword>
<feature type="chain" id="PRO_5005327683" evidence="5">
    <location>
        <begin position="20"/>
        <end position="138"/>
    </location>
</feature>
<comment type="similarity">
    <text evidence="2">Belongs to the nematode transthyretin-like family.</text>
</comment>
<evidence type="ECO:0000256" key="3">
    <source>
        <dbReference type="ARBA" id="ARBA00022525"/>
    </source>
</evidence>
<dbReference type="PANTHER" id="PTHR21700:SF25">
    <property type="entry name" value="TRANSTHYRETIN-LIKE FAMILY PROTEIN"/>
    <property type="match status" value="1"/>
</dbReference>
<dbReference type="AlphaFoldDB" id="A0A0K0E4N6"/>
<evidence type="ECO:0000313" key="6">
    <source>
        <dbReference type="Proteomes" id="UP000035681"/>
    </source>
</evidence>
<dbReference type="InterPro" id="IPR001534">
    <property type="entry name" value="Transthyretin-like"/>
</dbReference>
<protein>
    <submittedName>
        <fullName evidence="8">Transthyretin/hydroxyisourate hydrolase domain-containing protein</fullName>
    </submittedName>
</protein>
<proteinExistence type="inferred from homology"/>
<dbReference type="Proteomes" id="UP000035681">
    <property type="component" value="Unplaced"/>
</dbReference>